<accession>A0A538T187</accession>
<feature type="domain" description="Large helicase-related protein winged-helix" evidence="2">
    <location>
        <begin position="2"/>
        <end position="46"/>
    </location>
</feature>
<organism evidence="3 4">
    <name type="scientific">Eiseniibacteriota bacterium</name>
    <dbReference type="NCBI Taxonomy" id="2212470"/>
    <lineage>
        <taxon>Bacteria</taxon>
        <taxon>Candidatus Eiseniibacteriota</taxon>
    </lineage>
</organism>
<evidence type="ECO:0000259" key="2">
    <source>
        <dbReference type="Pfam" id="PF23235"/>
    </source>
</evidence>
<gene>
    <name evidence="3" type="ORF">E6K72_03740</name>
</gene>
<evidence type="ECO:0000313" key="4">
    <source>
        <dbReference type="Proteomes" id="UP000317716"/>
    </source>
</evidence>
<dbReference type="EMBL" id="VBOS01000125">
    <property type="protein sequence ID" value="TMQ57395.1"/>
    <property type="molecule type" value="Genomic_DNA"/>
</dbReference>
<dbReference type="Pfam" id="PF23234">
    <property type="entry name" value="WHD_4th_Lhr"/>
    <property type="match status" value="1"/>
</dbReference>
<dbReference type="AlphaFoldDB" id="A0A538T187"/>
<evidence type="ECO:0008006" key="5">
    <source>
        <dbReference type="Google" id="ProtNLM"/>
    </source>
</evidence>
<dbReference type="Pfam" id="PF23235">
    <property type="entry name" value="WHD_3rd_Lhr"/>
    <property type="match status" value="1"/>
</dbReference>
<proteinExistence type="predicted"/>
<sequence length="334" mass="36351">MLPARLHDYRPEWLDQLTLSGEVAWGRLWGEGDAPARSSPICLLPREDLETWLALARAGAAARSGDGGEIGRGLVVAGAARGGAPRLLAGAADDGPLSTYARTILDALAARGACFVQELQRDTRLLPSHLEMGLVQLIGHGLVTCDSFGGLRRLVTPPSRRRGVMKRVPFAPAGRWSRFRAVVVGDGEIAPGEREAEFVARQLLARYGLVFRRLLERERIPIPWRDLARVLRRMELRGDVRGGRFVSRFAGEQYAQPEAVELMRRLRRGHGDAIGRHTGSAARAHMTSAARAPGHGAPDAAGLRVSAADPLNLDGILTPEPRVPVQSRRRVRVA</sequence>
<feature type="domain" description="Large helicase-related protein winged-helix" evidence="1">
    <location>
        <begin position="193"/>
        <end position="271"/>
    </location>
</feature>
<reference evidence="3 4" key="1">
    <citation type="journal article" date="2019" name="Nat. Microbiol.">
        <title>Mediterranean grassland soil C-N compound turnover is dependent on rainfall and depth, and is mediated by genomically divergent microorganisms.</title>
        <authorList>
            <person name="Diamond S."/>
            <person name="Andeer P.F."/>
            <person name="Li Z."/>
            <person name="Crits-Christoph A."/>
            <person name="Burstein D."/>
            <person name="Anantharaman K."/>
            <person name="Lane K.R."/>
            <person name="Thomas B.C."/>
            <person name="Pan C."/>
            <person name="Northen T.R."/>
            <person name="Banfield J.F."/>
        </authorList>
    </citation>
    <scope>NUCLEOTIDE SEQUENCE [LARGE SCALE GENOMIC DNA]</scope>
    <source>
        <strain evidence="3">WS_2</strain>
    </source>
</reference>
<protein>
    <recommendedName>
        <fullName evidence="5">DEAD/H associated domain-containing protein</fullName>
    </recommendedName>
</protein>
<dbReference type="Proteomes" id="UP000317716">
    <property type="component" value="Unassembled WGS sequence"/>
</dbReference>
<evidence type="ECO:0000259" key="1">
    <source>
        <dbReference type="Pfam" id="PF23234"/>
    </source>
</evidence>
<dbReference type="InterPro" id="IPR055368">
    <property type="entry name" value="WH3_Lhr"/>
</dbReference>
<name>A0A538T187_UNCEI</name>
<evidence type="ECO:0000313" key="3">
    <source>
        <dbReference type="EMBL" id="TMQ57395.1"/>
    </source>
</evidence>
<comment type="caution">
    <text evidence="3">The sequence shown here is derived from an EMBL/GenBank/DDBJ whole genome shotgun (WGS) entry which is preliminary data.</text>
</comment>
<dbReference type="InterPro" id="IPR055367">
    <property type="entry name" value="WH4_Lhr"/>
</dbReference>